<feature type="transmembrane region" description="Helical" evidence="10">
    <location>
        <begin position="113"/>
        <end position="135"/>
    </location>
</feature>
<name>D6WEV0_TRICA</name>
<evidence type="ECO:0000256" key="9">
    <source>
        <dbReference type="ARBA" id="ARBA00023224"/>
    </source>
</evidence>
<keyword evidence="5 10" id="KW-0552">Olfaction</keyword>
<evidence type="ECO:0000256" key="3">
    <source>
        <dbReference type="ARBA" id="ARBA00022606"/>
    </source>
</evidence>
<evidence type="ECO:0000313" key="11">
    <source>
        <dbReference type="EMBL" id="EFA01422.1"/>
    </source>
</evidence>
<proteinExistence type="inferred from homology"/>
<dbReference type="Pfam" id="PF02949">
    <property type="entry name" value="7tm_6"/>
    <property type="match status" value="1"/>
</dbReference>
<keyword evidence="8 10" id="KW-0675">Receptor</keyword>
<comment type="subcellular location">
    <subcellularLocation>
        <location evidence="1 10">Cell membrane</location>
        <topology evidence="1 10">Multi-pass membrane protein</topology>
    </subcellularLocation>
</comment>
<dbReference type="GO" id="GO:0004984">
    <property type="term" value="F:olfactory receptor activity"/>
    <property type="evidence" value="ECO:0000318"/>
    <property type="project" value="GO_Central"/>
</dbReference>
<evidence type="ECO:0000256" key="2">
    <source>
        <dbReference type="ARBA" id="ARBA00022475"/>
    </source>
</evidence>
<dbReference type="GO" id="GO:0007165">
    <property type="term" value="P:signal transduction"/>
    <property type="evidence" value="ECO:0007669"/>
    <property type="project" value="UniProtKB-KW"/>
</dbReference>
<evidence type="ECO:0000256" key="8">
    <source>
        <dbReference type="ARBA" id="ARBA00023170"/>
    </source>
</evidence>
<evidence type="ECO:0000256" key="1">
    <source>
        <dbReference type="ARBA" id="ARBA00004651"/>
    </source>
</evidence>
<sequence length="372" mass="43702">MQPNLQKNDILWLIRKLTFDLFQLKITKMFLIITSVSIILLTIIQTFLFLKKFNGYYFIMYSAVYTGSLFILVSSLSVLPISKLIKTAWVKFSFWEINSATPKIERKIRKEIFYINCVVFFNTIVAIISGIFHAIPLQDDEELFYPLAIFETYTPEWKDWFSGIYRASFLPMPIIMVAPAYTVVYLCAHMRFQFCLLLHFLENINPDNENISDKKYQAQIKERLHFCIKRHIHLFSKSRPVLEDLKKFVFVLTLCGTIFCISIIIFHFSFQGTYEGRYPRIITIIIAASITFFLSILPGQLIENTSSEIFEVLRNTNWVSWNEQNKKLFIILLLNTRQIYKIKITENVSLNYELGVTMAKAMYSMISVMKQL</sequence>
<evidence type="ECO:0000256" key="5">
    <source>
        <dbReference type="ARBA" id="ARBA00022725"/>
    </source>
</evidence>
<keyword evidence="9 10" id="KW-0807">Transducer</keyword>
<comment type="caution">
    <text evidence="10">Lacks conserved residue(s) required for the propagation of feature annotation.</text>
</comment>
<keyword evidence="6 10" id="KW-1133">Transmembrane helix</keyword>
<feature type="transmembrane region" description="Helical" evidence="10">
    <location>
        <begin position="29"/>
        <end position="50"/>
    </location>
</feature>
<dbReference type="GO" id="GO:0005886">
    <property type="term" value="C:plasma membrane"/>
    <property type="evidence" value="ECO:0000318"/>
    <property type="project" value="GO_Central"/>
</dbReference>
<keyword evidence="12" id="KW-1185">Reference proteome</keyword>
<organism evidence="11 12">
    <name type="scientific">Tribolium castaneum</name>
    <name type="common">Red flour beetle</name>
    <dbReference type="NCBI Taxonomy" id="7070"/>
    <lineage>
        <taxon>Eukaryota</taxon>
        <taxon>Metazoa</taxon>
        <taxon>Ecdysozoa</taxon>
        <taxon>Arthropoda</taxon>
        <taxon>Hexapoda</taxon>
        <taxon>Insecta</taxon>
        <taxon>Pterygota</taxon>
        <taxon>Neoptera</taxon>
        <taxon>Endopterygota</taxon>
        <taxon>Coleoptera</taxon>
        <taxon>Polyphaga</taxon>
        <taxon>Cucujiformia</taxon>
        <taxon>Tenebrionidae</taxon>
        <taxon>Tenebrionidae incertae sedis</taxon>
        <taxon>Tribolium</taxon>
    </lineage>
</organism>
<dbReference type="HOGENOM" id="CLU_059644_0_0_1"/>
<feature type="transmembrane region" description="Helical" evidence="10">
    <location>
        <begin position="164"/>
        <end position="188"/>
    </location>
</feature>
<dbReference type="InterPro" id="IPR004117">
    <property type="entry name" value="7tm6_olfct_rcpt"/>
</dbReference>
<evidence type="ECO:0000256" key="10">
    <source>
        <dbReference type="RuleBase" id="RU351113"/>
    </source>
</evidence>
<dbReference type="PANTHER" id="PTHR21137:SF35">
    <property type="entry name" value="ODORANT RECEPTOR 19A-RELATED"/>
    <property type="match status" value="1"/>
</dbReference>
<dbReference type="GO" id="GO:0005549">
    <property type="term" value="F:odorant binding"/>
    <property type="evidence" value="ECO:0007669"/>
    <property type="project" value="InterPro"/>
</dbReference>
<feature type="transmembrane region" description="Helical" evidence="10">
    <location>
        <begin position="280"/>
        <end position="297"/>
    </location>
</feature>
<evidence type="ECO:0000256" key="7">
    <source>
        <dbReference type="ARBA" id="ARBA00023136"/>
    </source>
</evidence>
<dbReference type="EMBL" id="KQ971318">
    <property type="protein sequence ID" value="EFA01422.1"/>
    <property type="molecule type" value="Genomic_DNA"/>
</dbReference>
<evidence type="ECO:0000313" key="12">
    <source>
        <dbReference type="Proteomes" id="UP000007266"/>
    </source>
</evidence>
<dbReference type="PANTHER" id="PTHR21137">
    <property type="entry name" value="ODORANT RECEPTOR"/>
    <property type="match status" value="1"/>
</dbReference>
<dbReference type="AlphaFoldDB" id="D6WEV0"/>
<dbReference type="InParanoid" id="D6WEV0"/>
<gene>
    <name evidence="11" type="primary">Or292</name>
    <name evidence="11" type="ORF">TcasGA2_TC030413</name>
</gene>
<accession>D6WEV0</accession>
<evidence type="ECO:0000256" key="4">
    <source>
        <dbReference type="ARBA" id="ARBA00022692"/>
    </source>
</evidence>
<keyword evidence="3 10" id="KW-0716">Sensory transduction</keyword>
<dbReference type="Proteomes" id="UP000007266">
    <property type="component" value="Linkage group 3"/>
</dbReference>
<reference evidence="11 12" key="1">
    <citation type="journal article" date="2008" name="Nature">
        <title>The genome of the model beetle and pest Tribolium castaneum.</title>
        <authorList>
            <consortium name="Tribolium Genome Sequencing Consortium"/>
            <person name="Richards S."/>
            <person name="Gibbs R.A."/>
            <person name="Weinstock G.M."/>
            <person name="Brown S.J."/>
            <person name="Denell R."/>
            <person name="Beeman R.W."/>
            <person name="Gibbs R."/>
            <person name="Beeman R.W."/>
            <person name="Brown S.J."/>
            <person name="Bucher G."/>
            <person name="Friedrich M."/>
            <person name="Grimmelikhuijzen C.J."/>
            <person name="Klingler M."/>
            <person name="Lorenzen M."/>
            <person name="Richards S."/>
            <person name="Roth S."/>
            <person name="Schroder R."/>
            <person name="Tautz D."/>
            <person name="Zdobnov E.M."/>
            <person name="Muzny D."/>
            <person name="Gibbs R.A."/>
            <person name="Weinstock G.M."/>
            <person name="Attaway T."/>
            <person name="Bell S."/>
            <person name="Buhay C.J."/>
            <person name="Chandrabose M.N."/>
            <person name="Chavez D."/>
            <person name="Clerk-Blankenburg K.P."/>
            <person name="Cree A."/>
            <person name="Dao M."/>
            <person name="Davis C."/>
            <person name="Chacko J."/>
            <person name="Dinh H."/>
            <person name="Dugan-Rocha S."/>
            <person name="Fowler G."/>
            <person name="Garner T.T."/>
            <person name="Garnes J."/>
            <person name="Gnirke A."/>
            <person name="Hawes A."/>
            <person name="Hernandez J."/>
            <person name="Hines S."/>
            <person name="Holder M."/>
            <person name="Hume J."/>
            <person name="Jhangiani S.N."/>
            <person name="Joshi V."/>
            <person name="Khan Z.M."/>
            <person name="Jackson L."/>
            <person name="Kovar C."/>
            <person name="Kowis A."/>
            <person name="Lee S."/>
            <person name="Lewis L.R."/>
            <person name="Margolis J."/>
            <person name="Morgan M."/>
            <person name="Nazareth L.V."/>
            <person name="Nguyen N."/>
            <person name="Okwuonu G."/>
            <person name="Parker D."/>
            <person name="Richards S."/>
            <person name="Ruiz S.J."/>
            <person name="Santibanez J."/>
            <person name="Savard J."/>
            <person name="Scherer S.E."/>
            <person name="Schneider B."/>
            <person name="Sodergren E."/>
            <person name="Tautz D."/>
            <person name="Vattahil S."/>
            <person name="Villasana D."/>
            <person name="White C.S."/>
            <person name="Wright R."/>
            <person name="Park Y."/>
            <person name="Beeman R.W."/>
            <person name="Lord J."/>
            <person name="Oppert B."/>
            <person name="Lorenzen M."/>
            <person name="Brown S."/>
            <person name="Wang L."/>
            <person name="Savard J."/>
            <person name="Tautz D."/>
            <person name="Richards S."/>
            <person name="Weinstock G."/>
            <person name="Gibbs R.A."/>
            <person name="Liu Y."/>
            <person name="Worley K."/>
            <person name="Weinstock G."/>
            <person name="Elsik C.G."/>
            <person name="Reese J.T."/>
            <person name="Elhaik E."/>
            <person name="Landan G."/>
            <person name="Graur D."/>
            <person name="Arensburger P."/>
            <person name="Atkinson P."/>
            <person name="Beeman R.W."/>
            <person name="Beidler J."/>
            <person name="Brown S.J."/>
            <person name="Demuth J.P."/>
            <person name="Drury D.W."/>
            <person name="Du Y.Z."/>
            <person name="Fujiwara H."/>
            <person name="Lorenzen M."/>
            <person name="Maselli V."/>
            <person name="Osanai M."/>
            <person name="Park Y."/>
            <person name="Robertson H.M."/>
            <person name="Tu Z."/>
            <person name="Wang J.J."/>
            <person name="Wang S."/>
            <person name="Richards S."/>
            <person name="Song H."/>
            <person name="Zhang L."/>
            <person name="Sodergren E."/>
            <person name="Werner D."/>
            <person name="Stanke M."/>
            <person name="Morgenstern B."/>
            <person name="Solovyev V."/>
            <person name="Kosarev P."/>
            <person name="Brown G."/>
            <person name="Chen H.C."/>
            <person name="Ermolaeva O."/>
            <person name="Hlavina W."/>
            <person name="Kapustin Y."/>
            <person name="Kiryutin B."/>
            <person name="Kitts P."/>
            <person name="Maglott D."/>
            <person name="Pruitt K."/>
            <person name="Sapojnikov V."/>
            <person name="Souvorov A."/>
            <person name="Mackey A.J."/>
            <person name="Waterhouse R.M."/>
            <person name="Wyder S."/>
            <person name="Zdobnov E.M."/>
            <person name="Zdobnov E.M."/>
            <person name="Wyder S."/>
            <person name="Kriventseva E.V."/>
            <person name="Kadowaki T."/>
            <person name="Bork P."/>
            <person name="Aranda M."/>
            <person name="Bao R."/>
            <person name="Beermann A."/>
            <person name="Berns N."/>
            <person name="Bolognesi R."/>
            <person name="Bonneton F."/>
            <person name="Bopp D."/>
            <person name="Brown S.J."/>
            <person name="Bucher G."/>
            <person name="Butts T."/>
            <person name="Chaumot A."/>
            <person name="Denell R.E."/>
            <person name="Ferrier D.E."/>
            <person name="Friedrich M."/>
            <person name="Gordon C.M."/>
            <person name="Jindra M."/>
            <person name="Klingler M."/>
            <person name="Lan Q."/>
            <person name="Lattorff H.M."/>
            <person name="Laudet V."/>
            <person name="von Levetsow C."/>
            <person name="Liu Z."/>
            <person name="Lutz R."/>
            <person name="Lynch J.A."/>
            <person name="da Fonseca R.N."/>
            <person name="Posnien N."/>
            <person name="Reuter R."/>
            <person name="Roth S."/>
            <person name="Savard J."/>
            <person name="Schinko J.B."/>
            <person name="Schmitt C."/>
            <person name="Schoppmeier M."/>
            <person name="Schroder R."/>
            <person name="Shippy T.D."/>
            <person name="Simonnet F."/>
            <person name="Marques-Souza H."/>
            <person name="Tautz D."/>
            <person name="Tomoyasu Y."/>
            <person name="Trauner J."/>
            <person name="Van der Zee M."/>
            <person name="Vervoort M."/>
            <person name="Wittkopp N."/>
            <person name="Wimmer E.A."/>
            <person name="Yang X."/>
            <person name="Jones A.K."/>
            <person name="Sattelle D.B."/>
            <person name="Ebert P.R."/>
            <person name="Nelson D."/>
            <person name="Scott J.G."/>
            <person name="Beeman R.W."/>
            <person name="Muthukrishnan S."/>
            <person name="Kramer K.J."/>
            <person name="Arakane Y."/>
            <person name="Beeman R.W."/>
            <person name="Zhu Q."/>
            <person name="Hogenkamp D."/>
            <person name="Dixit R."/>
            <person name="Oppert B."/>
            <person name="Jiang H."/>
            <person name="Zou Z."/>
            <person name="Marshall J."/>
            <person name="Elpidina E."/>
            <person name="Vinokurov K."/>
            <person name="Oppert C."/>
            <person name="Zou Z."/>
            <person name="Evans J."/>
            <person name="Lu Z."/>
            <person name="Zhao P."/>
            <person name="Sumathipala N."/>
            <person name="Altincicek B."/>
            <person name="Vilcinskas A."/>
            <person name="Williams M."/>
            <person name="Hultmark D."/>
            <person name="Hetru C."/>
            <person name="Jiang H."/>
            <person name="Grimmelikhuijzen C.J."/>
            <person name="Hauser F."/>
            <person name="Cazzamali G."/>
            <person name="Williamson M."/>
            <person name="Park Y."/>
            <person name="Li B."/>
            <person name="Tanaka Y."/>
            <person name="Predel R."/>
            <person name="Neupert S."/>
            <person name="Schachtner J."/>
            <person name="Verleyen P."/>
            <person name="Raible F."/>
            <person name="Bork P."/>
            <person name="Friedrich M."/>
            <person name="Walden K.K."/>
            <person name="Robertson H.M."/>
            <person name="Angeli S."/>
            <person name="Foret S."/>
            <person name="Bucher G."/>
            <person name="Schuetz S."/>
            <person name="Maleszka R."/>
            <person name="Wimmer E.A."/>
            <person name="Beeman R.W."/>
            <person name="Lorenzen M."/>
            <person name="Tomoyasu Y."/>
            <person name="Miller S.C."/>
            <person name="Grossmann D."/>
            <person name="Bucher G."/>
        </authorList>
    </citation>
    <scope>NUCLEOTIDE SEQUENCE [LARGE SCALE GENOMIC DNA]</scope>
    <source>
        <strain evidence="11 12">Georgia GA2</strain>
    </source>
</reference>
<keyword evidence="2" id="KW-1003">Cell membrane</keyword>
<comment type="similarity">
    <text evidence="10">Belongs to the insect chemoreceptor superfamily. Heteromeric odorant receptor channel (TC 1.A.69) family.</text>
</comment>
<protein>
    <recommendedName>
        <fullName evidence="10">Odorant receptor</fullName>
    </recommendedName>
</protein>
<reference evidence="11 12" key="2">
    <citation type="journal article" date="2010" name="Nucleic Acids Res.">
        <title>BeetleBase in 2010: revisions to provide comprehensive genomic information for Tribolium castaneum.</title>
        <authorList>
            <person name="Kim H.S."/>
            <person name="Murphy T."/>
            <person name="Xia J."/>
            <person name="Caragea D."/>
            <person name="Park Y."/>
            <person name="Beeman R.W."/>
            <person name="Lorenzen M.D."/>
            <person name="Butcher S."/>
            <person name="Manak J.R."/>
            <person name="Brown S.J."/>
        </authorList>
    </citation>
    <scope>GENOME REANNOTATION</scope>
    <source>
        <strain evidence="11 12">Georgia GA2</strain>
    </source>
</reference>
<keyword evidence="4 10" id="KW-0812">Transmembrane</keyword>
<feature type="transmembrane region" description="Helical" evidence="10">
    <location>
        <begin position="56"/>
        <end position="79"/>
    </location>
</feature>
<dbReference type="GO" id="GO:0050911">
    <property type="term" value="P:detection of chemical stimulus involved in sensory perception of smell"/>
    <property type="evidence" value="ECO:0000318"/>
    <property type="project" value="GO_Central"/>
</dbReference>
<dbReference type="PhylomeDB" id="D6WEV0"/>
<evidence type="ECO:0000256" key="6">
    <source>
        <dbReference type="ARBA" id="ARBA00022989"/>
    </source>
</evidence>
<feature type="transmembrane region" description="Helical" evidence="10">
    <location>
        <begin position="248"/>
        <end position="268"/>
    </location>
</feature>
<keyword evidence="7 10" id="KW-0472">Membrane</keyword>